<gene>
    <name evidence="1" type="ORF">CI109_100372</name>
</gene>
<name>A0AAJ8LCF2_9TREE</name>
<dbReference type="Proteomes" id="UP000322225">
    <property type="component" value="Chromosome 1"/>
</dbReference>
<dbReference type="EMBL" id="CP144051">
    <property type="protein sequence ID" value="WWD15948.1"/>
    <property type="molecule type" value="Genomic_DNA"/>
</dbReference>
<dbReference type="KEGG" id="ksn:90829881"/>
<dbReference type="AlphaFoldDB" id="A0AAJ8LCF2"/>
<dbReference type="GeneID" id="90829881"/>
<accession>A0AAJ8LCF2</accession>
<reference evidence="1" key="1">
    <citation type="submission" date="2017-08" db="EMBL/GenBank/DDBJ databases">
        <authorList>
            <person name="Cuomo C."/>
            <person name="Billmyre B."/>
            <person name="Heitman J."/>
        </authorList>
    </citation>
    <scope>NUCLEOTIDE SEQUENCE</scope>
    <source>
        <strain evidence="1">CBS 12478</strain>
    </source>
</reference>
<sequence length="68" mass="7629">MSPSISLTNVESTFVTLLDDFARRLEPPVECRIAGGWVRDKPSRYLQVTHLQLISSSTSRPKTSQPVQ</sequence>
<evidence type="ECO:0000313" key="2">
    <source>
        <dbReference type="Proteomes" id="UP000322225"/>
    </source>
</evidence>
<proteinExistence type="predicted"/>
<dbReference type="RefSeq" id="XP_065822851.1">
    <property type="nucleotide sequence ID" value="XM_065966779.1"/>
</dbReference>
<reference evidence="1" key="2">
    <citation type="submission" date="2024-01" db="EMBL/GenBank/DDBJ databases">
        <title>Comparative genomics of Cryptococcus and Kwoniella reveals pathogenesis evolution and contrasting modes of karyotype evolution via chromosome fusion or intercentromeric recombination.</title>
        <authorList>
            <person name="Coelho M.A."/>
            <person name="David-Palma M."/>
            <person name="Shea T."/>
            <person name="Bowers K."/>
            <person name="McGinley-Smith S."/>
            <person name="Mohammad A.W."/>
            <person name="Gnirke A."/>
            <person name="Yurkov A.M."/>
            <person name="Nowrousian M."/>
            <person name="Sun S."/>
            <person name="Cuomo C.A."/>
            <person name="Heitman J."/>
        </authorList>
    </citation>
    <scope>NUCLEOTIDE SEQUENCE</scope>
    <source>
        <strain evidence="1">CBS 12478</strain>
    </source>
</reference>
<organism evidence="1 2">
    <name type="scientific">Kwoniella shandongensis</name>
    <dbReference type="NCBI Taxonomy" id="1734106"/>
    <lineage>
        <taxon>Eukaryota</taxon>
        <taxon>Fungi</taxon>
        <taxon>Dikarya</taxon>
        <taxon>Basidiomycota</taxon>
        <taxon>Agaricomycotina</taxon>
        <taxon>Tremellomycetes</taxon>
        <taxon>Tremellales</taxon>
        <taxon>Cryptococcaceae</taxon>
        <taxon>Kwoniella</taxon>
    </lineage>
</organism>
<evidence type="ECO:0008006" key="3">
    <source>
        <dbReference type="Google" id="ProtNLM"/>
    </source>
</evidence>
<evidence type="ECO:0000313" key="1">
    <source>
        <dbReference type="EMBL" id="WWD15948.1"/>
    </source>
</evidence>
<protein>
    <recommendedName>
        <fullName evidence="3">Poly A polymerase head domain-containing protein</fullName>
    </recommendedName>
</protein>
<keyword evidence="2" id="KW-1185">Reference proteome</keyword>